<evidence type="ECO:0000313" key="8">
    <source>
        <dbReference type="Proteomes" id="UP000318578"/>
    </source>
</evidence>
<keyword evidence="2 5" id="KW-0274">FAD</keyword>
<comment type="catalytic activity">
    <reaction evidence="5">
        <text>a tetracycline + NADPH + O2 + H(+) = an 11a-hydroxytetracycline + NADP(+) + H2O</text>
        <dbReference type="Rhea" id="RHEA:61444"/>
        <dbReference type="ChEBI" id="CHEBI:15377"/>
        <dbReference type="ChEBI" id="CHEBI:15378"/>
        <dbReference type="ChEBI" id="CHEBI:15379"/>
        <dbReference type="ChEBI" id="CHEBI:57783"/>
        <dbReference type="ChEBI" id="CHEBI:58349"/>
        <dbReference type="ChEBI" id="CHEBI:144644"/>
        <dbReference type="ChEBI" id="CHEBI:144645"/>
    </reaction>
</comment>
<evidence type="ECO:0000256" key="3">
    <source>
        <dbReference type="ARBA" id="ARBA00023002"/>
    </source>
</evidence>
<dbReference type="Proteomes" id="UP000318578">
    <property type="component" value="Unassembled WGS sequence"/>
</dbReference>
<evidence type="ECO:0000256" key="2">
    <source>
        <dbReference type="ARBA" id="ARBA00022827"/>
    </source>
</evidence>
<dbReference type="Gene3D" id="3.50.50.60">
    <property type="entry name" value="FAD/NAD(P)-binding domain"/>
    <property type="match status" value="1"/>
</dbReference>
<dbReference type="InterPro" id="IPR002938">
    <property type="entry name" value="FAD-bd"/>
</dbReference>
<comment type="cofactor">
    <cofactor evidence="5">
        <name>FAD</name>
        <dbReference type="ChEBI" id="CHEBI:57692"/>
    </cofactor>
</comment>
<organism evidence="7 8">
    <name type="scientific">Amycolatopsis acidiphila</name>
    <dbReference type="NCBI Taxonomy" id="715473"/>
    <lineage>
        <taxon>Bacteria</taxon>
        <taxon>Bacillati</taxon>
        <taxon>Actinomycetota</taxon>
        <taxon>Actinomycetes</taxon>
        <taxon>Pseudonocardiales</taxon>
        <taxon>Pseudonocardiaceae</taxon>
        <taxon>Amycolatopsis</taxon>
    </lineage>
</organism>
<evidence type="ECO:0000256" key="5">
    <source>
        <dbReference type="HAMAP-Rule" id="MF_00845"/>
    </source>
</evidence>
<reference evidence="7 8" key="1">
    <citation type="submission" date="2019-07" db="EMBL/GenBank/DDBJ databases">
        <title>New species of Amycolatopsis and Streptomyces.</title>
        <authorList>
            <person name="Duangmal K."/>
            <person name="Teo W.F.A."/>
            <person name="Lipun K."/>
        </authorList>
    </citation>
    <scope>NUCLEOTIDE SEQUENCE [LARGE SCALE GENOMIC DNA]</scope>
    <source>
        <strain evidence="7 8">JCM 30562</strain>
    </source>
</reference>
<dbReference type="PANTHER" id="PTHR46972:SF1">
    <property type="entry name" value="FAD DEPENDENT OXIDOREDUCTASE DOMAIN-CONTAINING PROTEIN"/>
    <property type="match status" value="1"/>
</dbReference>
<dbReference type="SUPFAM" id="SSF51905">
    <property type="entry name" value="FAD/NAD(P)-binding domain"/>
    <property type="match status" value="1"/>
</dbReference>
<evidence type="ECO:0000313" key="7">
    <source>
        <dbReference type="EMBL" id="TVT25939.1"/>
    </source>
</evidence>
<keyword evidence="4 5" id="KW-0503">Monooxygenase</keyword>
<dbReference type="GO" id="GO:0046677">
    <property type="term" value="P:response to antibiotic"/>
    <property type="evidence" value="ECO:0007669"/>
    <property type="project" value="InterPro"/>
</dbReference>
<keyword evidence="5" id="KW-0521">NADP</keyword>
<dbReference type="GO" id="GO:0005737">
    <property type="term" value="C:cytoplasm"/>
    <property type="evidence" value="ECO:0007669"/>
    <property type="project" value="UniProtKB-SubCell"/>
</dbReference>
<dbReference type="GO" id="GO:0071949">
    <property type="term" value="F:FAD binding"/>
    <property type="evidence" value="ECO:0007669"/>
    <property type="project" value="InterPro"/>
</dbReference>
<keyword evidence="5" id="KW-0547">Nucleotide-binding</keyword>
<dbReference type="RefSeq" id="WP_144631831.1">
    <property type="nucleotide sequence ID" value="NZ_BNAX01000008.1"/>
</dbReference>
<keyword evidence="3 5" id="KW-0560">Oxidoreductase</keyword>
<feature type="domain" description="FAD-binding" evidence="6">
    <location>
        <begin position="7"/>
        <end position="176"/>
    </location>
</feature>
<dbReference type="PRINTS" id="PR00420">
    <property type="entry name" value="RNGMNOXGNASE"/>
</dbReference>
<comment type="subcellular location">
    <subcellularLocation>
        <location evidence="5">Cytoplasm</location>
    </subcellularLocation>
</comment>
<dbReference type="GO" id="GO:0004497">
    <property type="term" value="F:monooxygenase activity"/>
    <property type="evidence" value="ECO:0007669"/>
    <property type="project" value="UniProtKB-UniRule"/>
</dbReference>
<dbReference type="OrthoDB" id="3217377at2"/>
<evidence type="ECO:0000256" key="1">
    <source>
        <dbReference type="ARBA" id="ARBA00022630"/>
    </source>
</evidence>
<protein>
    <recommendedName>
        <fullName evidence="5">Flavin-dependent monooxygenase</fullName>
    </recommendedName>
    <alternativeName>
        <fullName evidence="5">TetX monooxygenase</fullName>
        <shortName evidence="5">TetX</shortName>
        <ecNumber evidence="5">1.14.13.-</ecNumber>
    </alternativeName>
</protein>
<gene>
    <name evidence="7" type="ORF">FNH06_00455</name>
</gene>
<sequence>MPAPGIVVVGAGLSGLVCARILHQHGMAVTVYEADATPATRQQGGSLDIHTDTGQIALEEAGLHEAFRAHTHIGGEALRVLDKTAHVHLNHEEPPGGNGRPEIDRRILRQLLVDSLEPGTIAWGRKVVAARPAASGHELEFADGATVRADLVVGADGAWSKIRPLLTPEQPGYTGITLVEIRLSDAATRHPDALALTGRGSFFALSGNKYLGGHGGDTIALGCGLRVPENWITDSGIDWDDPADARLALQREFSDWAPALTDLIRGCDDTIWPRPIYALPTGLTWQPVPGVTLVGDAAHLMSPFAGEGANLALIDGADLARAIIDHDDLDTALATYEKAMFPRGAKSAAASQKGLDMMFVDGPPRKLVRFFRTMSTVSRLTKPFQRLFTSKNPEG</sequence>
<comment type="domain">
    <text evidence="5">Consists of an N-terminal FAD-binding domain with a Rossman fold and a C-terminal substrate-binding domain.</text>
</comment>
<dbReference type="EMBL" id="VJZA01000001">
    <property type="protein sequence ID" value="TVT25939.1"/>
    <property type="molecule type" value="Genomic_DNA"/>
</dbReference>
<dbReference type="AlphaFoldDB" id="A0A558ANV0"/>
<dbReference type="InterPro" id="IPR036188">
    <property type="entry name" value="FAD/NAD-bd_sf"/>
</dbReference>
<feature type="binding site" evidence="5">
    <location>
        <position position="48"/>
    </location>
    <ligand>
        <name>FAD</name>
        <dbReference type="ChEBI" id="CHEBI:57692"/>
    </ligand>
</feature>
<dbReference type="InterPro" id="IPR043683">
    <property type="entry name" value="TetX_monooxygenase"/>
</dbReference>
<proteinExistence type="inferred from homology"/>
<keyword evidence="8" id="KW-1185">Reference proteome</keyword>
<feature type="binding site" evidence="5">
    <location>
        <position position="105"/>
    </location>
    <ligand>
        <name>FAD</name>
        <dbReference type="ChEBI" id="CHEBI:57692"/>
    </ligand>
</feature>
<name>A0A558ANV0_9PSEU</name>
<feature type="binding site" evidence="5">
    <location>
        <position position="296"/>
    </location>
    <ligand>
        <name>FAD</name>
        <dbReference type="ChEBI" id="CHEBI:57692"/>
    </ligand>
</feature>
<dbReference type="HAMAP" id="MF_00845">
    <property type="entry name" value="TetX_monooxygenase"/>
    <property type="match status" value="1"/>
</dbReference>
<dbReference type="Pfam" id="PF01494">
    <property type="entry name" value="FAD_binding_3"/>
    <property type="match status" value="2"/>
</dbReference>
<keyword evidence="1 5" id="KW-0285">Flavoprotein</keyword>
<dbReference type="PANTHER" id="PTHR46972">
    <property type="entry name" value="MONOOXYGENASE ASQM-RELATED"/>
    <property type="match status" value="1"/>
</dbReference>
<comment type="function">
    <text evidence="5">An FAD-requiring monooxygenase active on some tetracycline antibiotic derivatives, which leads to their inactivation. Hydroxylates carbon 11a of tetracycline and some analogs.</text>
</comment>
<feature type="binding site" evidence="5">
    <location>
        <position position="41"/>
    </location>
    <ligand>
        <name>NADPH</name>
        <dbReference type="ChEBI" id="CHEBI:57783"/>
    </ligand>
</feature>
<evidence type="ECO:0000256" key="4">
    <source>
        <dbReference type="ARBA" id="ARBA00023033"/>
    </source>
</evidence>
<comment type="subunit">
    <text evidence="5">Monomer.</text>
</comment>
<comment type="caution">
    <text evidence="7">The sequence shown here is derived from an EMBL/GenBank/DDBJ whole genome shotgun (WGS) entry which is preliminary data.</text>
</comment>
<comment type="similarity">
    <text evidence="5">Belongs to the aromatic-ring hydroxylase family. TetX subfamily.</text>
</comment>
<dbReference type="EC" id="1.14.13.-" evidence="5"/>
<feature type="domain" description="FAD-binding" evidence="6">
    <location>
        <begin position="291"/>
        <end position="342"/>
    </location>
</feature>
<keyword evidence="5" id="KW-0963">Cytoplasm</keyword>
<accession>A0A558ANV0</accession>
<evidence type="ECO:0000259" key="6">
    <source>
        <dbReference type="Pfam" id="PF01494"/>
    </source>
</evidence>